<dbReference type="Proteomes" id="UP000681720">
    <property type="component" value="Unassembled WGS sequence"/>
</dbReference>
<organism evidence="1 2">
    <name type="scientific">Rotaria magnacalcarata</name>
    <dbReference type="NCBI Taxonomy" id="392030"/>
    <lineage>
        <taxon>Eukaryota</taxon>
        <taxon>Metazoa</taxon>
        <taxon>Spiralia</taxon>
        <taxon>Gnathifera</taxon>
        <taxon>Rotifera</taxon>
        <taxon>Eurotatoria</taxon>
        <taxon>Bdelloidea</taxon>
        <taxon>Philodinida</taxon>
        <taxon>Philodinidae</taxon>
        <taxon>Rotaria</taxon>
    </lineage>
</organism>
<gene>
    <name evidence="1" type="ORF">GIL414_LOCUS68470</name>
</gene>
<evidence type="ECO:0000313" key="1">
    <source>
        <dbReference type="EMBL" id="CAF5178399.1"/>
    </source>
</evidence>
<feature type="non-terminal residue" evidence="1">
    <location>
        <position position="1"/>
    </location>
</feature>
<proteinExistence type="predicted"/>
<dbReference type="EMBL" id="CAJOBJ010328088">
    <property type="protein sequence ID" value="CAF5178399.1"/>
    <property type="molecule type" value="Genomic_DNA"/>
</dbReference>
<dbReference type="AlphaFoldDB" id="A0A8S3H8Z3"/>
<protein>
    <submittedName>
        <fullName evidence="1">Uncharacterized protein</fullName>
    </submittedName>
</protein>
<name>A0A8S3H8Z3_9BILA</name>
<reference evidence="1" key="1">
    <citation type="submission" date="2021-02" db="EMBL/GenBank/DDBJ databases">
        <authorList>
            <person name="Nowell W R."/>
        </authorList>
    </citation>
    <scope>NUCLEOTIDE SEQUENCE</scope>
</reference>
<evidence type="ECO:0000313" key="2">
    <source>
        <dbReference type="Proteomes" id="UP000681720"/>
    </source>
</evidence>
<accession>A0A8S3H8Z3</accession>
<comment type="caution">
    <text evidence="1">The sequence shown here is derived from an EMBL/GenBank/DDBJ whole genome shotgun (WGS) entry which is preliminary data.</text>
</comment>
<sequence length="43" mass="5103">LQKDRLLNGSESQNIKLLQNYPQDIDVYQILEKAVELKRLYVL</sequence>